<comment type="caution">
    <text evidence="3">The sequence shown here is derived from an EMBL/GenBank/DDBJ whole genome shotgun (WGS) entry which is preliminary data.</text>
</comment>
<keyword evidence="4" id="KW-1185">Reference proteome</keyword>
<accession>A0A118JVS7</accession>
<dbReference type="GO" id="GO:0004430">
    <property type="term" value="F:1-phosphatidylinositol 4-kinase activity"/>
    <property type="evidence" value="ECO:0007669"/>
    <property type="project" value="TreeGrafter"/>
</dbReference>
<dbReference type="Gramene" id="KVH93237">
    <property type="protein sequence ID" value="KVH93237"/>
    <property type="gene ID" value="Ccrd_004712"/>
</dbReference>
<feature type="domain" description="PI4-kinase N-terminal" evidence="2">
    <location>
        <begin position="682"/>
        <end position="1237"/>
    </location>
</feature>
<dbReference type="GO" id="GO:0005737">
    <property type="term" value="C:cytoplasm"/>
    <property type="evidence" value="ECO:0007669"/>
    <property type="project" value="TreeGrafter"/>
</dbReference>
<dbReference type="GO" id="GO:0048015">
    <property type="term" value="P:phosphatidylinositol-mediated signaling"/>
    <property type="evidence" value="ECO:0007669"/>
    <property type="project" value="TreeGrafter"/>
</dbReference>
<dbReference type="GO" id="GO:0046854">
    <property type="term" value="P:phosphatidylinositol phosphate biosynthetic process"/>
    <property type="evidence" value="ECO:0007669"/>
    <property type="project" value="InterPro"/>
</dbReference>
<reference evidence="3 4" key="1">
    <citation type="journal article" date="2016" name="Sci. Rep.">
        <title>The genome sequence of the outbreeding globe artichoke constructed de novo incorporating a phase-aware low-pass sequencing strategy of F1 progeny.</title>
        <authorList>
            <person name="Scaglione D."/>
            <person name="Reyes-Chin-Wo S."/>
            <person name="Acquadro A."/>
            <person name="Froenicke L."/>
            <person name="Portis E."/>
            <person name="Beitel C."/>
            <person name="Tirone M."/>
            <person name="Mauro R."/>
            <person name="Lo Monaco A."/>
            <person name="Mauromicale G."/>
            <person name="Faccioli P."/>
            <person name="Cattivelli L."/>
            <person name="Rieseberg L."/>
            <person name="Michelmore R."/>
            <person name="Lanteri S."/>
        </authorList>
    </citation>
    <scope>NUCLEOTIDE SEQUENCE [LARGE SCALE GENOMIC DNA]</scope>
    <source>
        <strain evidence="3">2C</strain>
    </source>
</reference>
<dbReference type="InterPro" id="IPR045495">
    <property type="entry name" value="PI4K_N"/>
</dbReference>
<dbReference type="InterPro" id="IPR015433">
    <property type="entry name" value="PI3/4_kinase"/>
</dbReference>
<dbReference type="PANTHER" id="PTHR10048:SF120">
    <property type="entry name" value="1-PHOSPHATIDYLINOSITOL 4-KINASE"/>
    <property type="match status" value="1"/>
</dbReference>
<protein>
    <submittedName>
        <fullName evidence="3">Armadillo-type fold</fullName>
    </submittedName>
</protein>
<comment type="similarity">
    <text evidence="1">Belongs to the PI3/PI4-kinase family. Type III PI4K subfamily.</text>
</comment>
<gene>
    <name evidence="3" type="ORF">Ccrd_004712</name>
</gene>
<evidence type="ECO:0000313" key="4">
    <source>
        <dbReference type="Proteomes" id="UP000243975"/>
    </source>
</evidence>
<name>A0A118JVS7_CYNCS</name>
<dbReference type="Pfam" id="PF19274">
    <property type="entry name" value="PI4K_N"/>
    <property type="match status" value="1"/>
</dbReference>
<dbReference type="EMBL" id="LEKV01004790">
    <property type="protein sequence ID" value="KVH93237.1"/>
    <property type="molecule type" value="Genomic_DNA"/>
</dbReference>
<sequence>MQALTELCDLIAKNPNQYSGKIAWICKRCPPPESLLSGSPQISRFQLNAVVATARFLSKCPNYDDSCPRMTVLEFIRSIPSSFSQSFWPKSFGNASVASFYSEFLGYVVKATELHHEFSTDVAGFMGGIVFAAVNDGSTDLGLSRAFLTALSQNFPQIIPSDANKLVSCLLDSFLSNGSPASSNGDSKGVTYFIEESMEYLEKQEIAFNLIERILDKVQIDTQLLERVRLITKEQLRLMTAFLKLSVYKAAAKLKVKSHVSFDLDGKSSKKLLHGALALLAEAAEACLYSVWRRLRTCEDLFNSLLDGISKIAFTRGGHLLRVLLIRFKQLVLITCAQADTWGSSQGAMFDSVLKTSCEIIEFGWTKDRAPVDTFIMGLATSIREHHDYEEKLSLQDAKEKKAAPVVQLNVIRLLAELNVQVHKTEVVDTILPLFIENLEEGDASTPGLLRLRILDAVSRMASLGFEKSYREVVVLMMRSYLSKLSSSGSIESNSLPEEANTERIETLPAGFQLIASGLSNGKLRVDYRQRLLSLCSDVGLASESKSGSCGADFLGPLLPAVAEICSDFDPTVAVEPSLLKLFRNLWFYVALFGLAPPLLKSVAMKSNPTTSNSVGSTTGVALQAVNGPYMWNPQWCSAVQRISQGTPPLVVSSVKWLEDELELNALHNPGSRRGSGNEKAAATYLLAVAFLEIIRFSSNGGLLNCGPSSTASRSAFSCAFEYLKSPNLAPAVFQCLMAIVHRAFETALSWLEDQIFETGHAMDVRESTLAIHACFLIESMSQREEHIRDVSVKLLSQLRDKFPQILWNSSCLDCLLFSVHNDPPSGIVSDPAWIASVRSLYQKVVREWIIISLSHAPCTSQGLLQEKLCKANAWQRAQPTTDVVSLLSEIRIGPGNSDCWSGTKTANIPAVMAAAAASSGGNLKLTEAFNLEVLSTAIVSATVKCNHSGEICGMTRLYENMEKADDDFDVAPSPGPSGLSRLISGAFPQPPQPKKESFGSILLGKFVRLLQKFVLSAEKGGDVDKASFRETCSQAAALLLSTLDSDVKTNVESFSQLLRLLCWCPAYISTIDAMETGIFIWTWLVSAAPQLGPVVLAELVDAWLWTIDTKRGLFASDMRFSGPAAKLRPHLAHGEPEPPPEKDPAQEIQAHKLWIGFFIDRFEVVRHDSLVQLLLLGRMLQGTTKLPWRFSCHPAAAGTFFTVMLLGVKFCSCQYQGSLQKVRMGLQLLEDGIYRYYTRFLIADFHHINL</sequence>
<proteinExistence type="inferred from homology"/>
<dbReference type="PANTHER" id="PTHR10048">
    <property type="entry name" value="PHOSPHATIDYLINOSITOL KINASE"/>
    <property type="match status" value="1"/>
</dbReference>
<dbReference type="SUPFAM" id="SSF48371">
    <property type="entry name" value="ARM repeat"/>
    <property type="match status" value="1"/>
</dbReference>
<dbReference type="STRING" id="59895.A0A118JVS7"/>
<organism evidence="3 4">
    <name type="scientific">Cynara cardunculus var. scolymus</name>
    <name type="common">Globe artichoke</name>
    <name type="synonym">Cynara scolymus</name>
    <dbReference type="NCBI Taxonomy" id="59895"/>
    <lineage>
        <taxon>Eukaryota</taxon>
        <taxon>Viridiplantae</taxon>
        <taxon>Streptophyta</taxon>
        <taxon>Embryophyta</taxon>
        <taxon>Tracheophyta</taxon>
        <taxon>Spermatophyta</taxon>
        <taxon>Magnoliopsida</taxon>
        <taxon>eudicotyledons</taxon>
        <taxon>Gunneridae</taxon>
        <taxon>Pentapetalae</taxon>
        <taxon>asterids</taxon>
        <taxon>campanulids</taxon>
        <taxon>Asterales</taxon>
        <taxon>Asteraceae</taxon>
        <taxon>Carduoideae</taxon>
        <taxon>Cardueae</taxon>
        <taxon>Carduinae</taxon>
        <taxon>Cynara</taxon>
    </lineage>
</organism>
<evidence type="ECO:0000313" key="3">
    <source>
        <dbReference type="EMBL" id="KVH93237.1"/>
    </source>
</evidence>
<dbReference type="GO" id="GO:0005886">
    <property type="term" value="C:plasma membrane"/>
    <property type="evidence" value="ECO:0007669"/>
    <property type="project" value="TreeGrafter"/>
</dbReference>
<evidence type="ECO:0000259" key="2">
    <source>
        <dbReference type="Pfam" id="PF19274"/>
    </source>
</evidence>
<evidence type="ECO:0000256" key="1">
    <source>
        <dbReference type="ARBA" id="ARBA00006209"/>
    </source>
</evidence>
<dbReference type="Proteomes" id="UP000243975">
    <property type="component" value="Unassembled WGS sequence"/>
</dbReference>
<dbReference type="OMA" id="CPHESAI"/>
<dbReference type="InterPro" id="IPR016024">
    <property type="entry name" value="ARM-type_fold"/>
</dbReference>
<dbReference type="AlphaFoldDB" id="A0A118JVS7"/>